<reference evidence="4" key="3">
    <citation type="submission" date="2020-12" db="UniProtKB">
        <authorList>
            <consortium name="EnsemblPlants"/>
        </authorList>
    </citation>
    <scope>IDENTIFICATION</scope>
</reference>
<dbReference type="Proteomes" id="UP000006727">
    <property type="component" value="Chromosome 14"/>
</dbReference>
<dbReference type="AlphaFoldDB" id="A0A2K1JGB8"/>
<dbReference type="Gramene" id="Pp3c14_4320V3.4">
    <property type="protein sequence ID" value="PAC:32959836.CDS.1"/>
    <property type="gene ID" value="Pp3c14_4320"/>
</dbReference>
<keyword evidence="2" id="KW-1133">Transmembrane helix</keyword>
<dbReference type="OrthoDB" id="10511743at2759"/>
<keyword evidence="2" id="KW-0472">Membrane</keyword>
<feature type="compositionally biased region" description="Basic and acidic residues" evidence="1">
    <location>
        <begin position="96"/>
        <end position="107"/>
    </location>
</feature>
<dbReference type="EnsemblPlants" id="Pp3c14_4320V3.4">
    <property type="protein sequence ID" value="PAC:32959836.CDS.1"/>
    <property type="gene ID" value="Pp3c14_4320"/>
</dbReference>
<gene>
    <name evidence="4" type="primary">LOC112291225</name>
    <name evidence="3" type="ORF">PHYPA_017997</name>
</gene>
<reference evidence="3 5" key="1">
    <citation type="journal article" date="2008" name="Science">
        <title>The Physcomitrella genome reveals evolutionary insights into the conquest of land by plants.</title>
        <authorList>
            <person name="Rensing S."/>
            <person name="Lang D."/>
            <person name="Zimmer A."/>
            <person name="Terry A."/>
            <person name="Salamov A."/>
            <person name="Shapiro H."/>
            <person name="Nishiyama T."/>
            <person name="Perroud P.-F."/>
            <person name="Lindquist E."/>
            <person name="Kamisugi Y."/>
            <person name="Tanahashi T."/>
            <person name="Sakakibara K."/>
            <person name="Fujita T."/>
            <person name="Oishi K."/>
            <person name="Shin-I T."/>
            <person name="Kuroki Y."/>
            <person name="Toyoda A."/>
            <person name="Suzuki Y."/>
            <person name="Hashimoto A."/>
            <person name="Yamaguchi K."/>
            <person name="Sugano A."/>
            <person name="Kohara Y."/>
            <person name="Fujiyama A."/>
            <person name="Anterola A."/>
            <person name="Aoki S."/>
            <person name="Ashton N."/>
            <person name="Barbazuk W.B."/>
            <person name="Barker E."/>
            <person name="Bennetzen J."/>
            <person name="Bezanilla M."/>
            <person name="Blankenship R."/>
            <person name="Cho S.H."/>
            <person name="Dutcher S."/>
            <person name="Estelle M."/>
            <person name="Fawcett J.A."/>
            <person name="Gundlach H."/>
            <person name="Hanada K."/>
            <person name="Heyl A."/>
            <person name="Hicks K.A."/>
            <person name="Hugh J."/>
            <person name="Lohr M."/>
            <person name="Mayer K."/>
            <person name="Melkozernov A."/>
            <person name="Murata T."/>
            <person name="Nelson D."/>
            <person name="Pils B."/>
            <person name="Prigge M."/>
            <person name="Reiss B."/>
            <person name="Renner T."/>
            <person name="Rombauts S."/>
            <person name="Rushton P."/>
            <person name="Sanderfoot A."/>
            <person name="Schween G."/>
            <person name="Shiu S.-H."/>
            <person name="Stueber K."/>
            <person name="Theodoulou F.L."/>
            <person name="Tu H."/>
            <person name="Van de Peer Y."/>
            <person name="Verrier P.J."/>
            <person name="Waters E."/>
            <person name="Wood A."/>
            <person name="Yang L."/>
            <person name="Cove D."/>
            <person name="Cuming A."/>
            <person name="Hasebe M."/>
            <person name="Lucas S."/>
            <person name="Mishler D.B."/>
            <person name="Reski R."/>
            <person name="Grigoriev I."/>
            <person name="Quatrano R.S."/>
            <person name="Boore J.L."/>
        </authorList>
    </citation>
    <scope>NUCLEOTIDE SEQUENCE [LARGE SCALE GENOMIC DNA]</scope>
    <source>
        <strain evidence="4 5">cv. Gransden 2004</strain>
    </source>
</reference>
<name>A0A2K1JGB8_PHYPA</name>
<dbReference type="Gramene" id="Pp3c14_4320V3.3">
    <property type="protein sequence ID" value="PAC:32959835.CDS.1"/>
    <property type="gene ID" value="Pp3c14_4320"/>
</dbReference>
<protein>
    <submittedName>
        <fullName evidence="3 4">Uncharacterized protein</fullName>
    </submittedName>
</protein>
<reference evidence="3 5" key="2">
    <citation type="journal article" date="2018" name="Plant J.">
        <title>The Physcomitrella patens chromosome-scale assembly reveals moss genome structure and evolution.</title>
        <authorList>
            <person name="Lang D."/>
            <person name="Ullrich K.K."/>
            <person name="Murat F."/>
            <person name="Fuchs J."/>
            <person name="Jenkins J."/>
            <person name="Haas F.B."/>
            <person name="Piednoel M."/>
            <person name="Gundlach H."/>
            <person name="Van Bel M."/>
            <person name="Meyberg R."/>
            <person name="Vives C."/>
            <person name="Morata J."/>
            <person name="Symeonidi A."/>
            <person name="Hiss M."/>
            <person name="Muchero W."/>
            <person name="Kamisugi Y."/>
            <person name="Saleh O."/>
            <person name="Blanc G."/>
            <person name="Decker E.L."/>
            <person name="van Gessel N."/>
            <person name="Grimwood J."/>
            <person name="Hayes R.D."/>
            <person name="Graham S.W."/>
            <person name="Gunter L.E."/>
            <person name="McDaniel S.F."/>
            <person name="Hoernstein S.N.W."/>
            <person name="Larsson A."/>
            <person name="Li F.W."/>
            <person name="Perroud P.F."/>
            <person name="Phillips J."/>
            <person name="Ranjan P."/>
            <person name="Rokshar D.S."/>
            <person name="Rothfels C.J."/>
            <person name="Schneider L."/>
            <person name="Shu S."/>
            <person name="Stevenson D.W."/>
            <person name="Thummler F."/>
            <person name="Tillich M."/>
            <person name="Villarreal Aguilar J.C."/>
            <person name="Widiez T."/>
            <person name="Wong G.K."/>
            <person name="Wymore A."/>
            <person name="Zhang Y."/>
            <person name="Zimmer A.D."/>
            <person name="Quatrano R.S."/>
            <person name="Mayer K.F.X."/>
            <person name="Goodstein D."/>
            <person name="Casacuberta J.M."/>
            <person name="Vandepoele K."/>
            <person name="Reski R."/>
            <person name="Cuming A.C."/>
            <person name="Tuskan G.A."/>
            <person name="Maumus F."/>
            <person name="Salse J."/>
            <person name="Schmutz J."/>
            <person name="Rensing S.A."/>
        </authorList>
    </citation>
    <scope>NUCLEOTIDE SEQUENCE [LARGE SCALE GENOMIC DNA]</scope>
    <source>
        <strain evidence="4 5">cv. Gransden 2004</strain>
    </source>
</reference>
<sequence length="163" mass="18824">MPFKGDSPFSNVDLEGGNEVRKPLLEPQVEADVESPESNDGNEVQKPLLEPQVLADVERPESNDVKVEDSGEDHEQHHLVKHVHFSESLQRVLEKKELDEEQGLNKDNDEEEDEEDEDFLEVVEFWEWVKAEVKCYARYICPVVLVNACILLLVILYYSTWKS</sequence>
<evidence type="ECO:0000256" key="2">
    <source>
        <dbReference type="SAM" id="Phobius"/>
    </source>
</evidence>
<feature type="transmembrane region" description="Helical" evidence="2">
    <location>
        <begin position="139"/>
        <end position="158"/>
    </location>
</feature>
<evidence type="ECO:0000256" key="1">
    <source>
        <dbReference type="SAM" id="MobiDB-lite"/>
    </source>
</evidence>
<evidence type="ECO:0000313" key="3">
    <source>
        <dbReference type="EMBL" id="PNR40594.1"/>
    </source>
</evidence>
<dbReference type="EMBL" id="ABEU02000014">
    <property type="protein sequence ID" value="PNR40594.1"/>
    <property type="molecule type" value="Genomic_DNA"/>
</dbReference>
<dbReference type="Gramene" id="Pp3c14_4320V3.1">
    <property type="protein sequence ID" value="PAC:32959833.CDS.1"/>
    <property type="gene ID" value="Pp3c14_4320"/>
</dbReference>
<dbReference type="Gramene" id="Pp3c14_4320V3.5">
    <property type="protein sequence ID" value="PAC:32959837.CDS.1"/>
    <property type="gene ID" value="Pp3c14_4320"/>
</dbReference>
<dbReference type="RefSeq" id="XP_073394766.1">
    <property type="nucleotide sequence ID" value="XM_073538665.1"/>
</dbReference>
<organism evidence="3">
    <name type="scientific">Physcomitrium patens</name>
    <name type="common">Spreading-leaved earth moss</name>
    <name type="synonym">Physcomitrella patens</name>
    <dbReference type="NCBI Taxonomy" id="3218"/>
    <lineage>
        <taxon>Eukaryota</taxon>
        <taxon>Viridiplantae</taxon>
        <taxon>Streptophyta</taxon>
        <taxon>Embryophyta</taxon>
        <taxon>Bryophyta</taxon>
        <taxon>Bryophytina</taxon>
        <taxon>Bryopsida</taxon>
        <taxon>Funariidae</taxon>
        <taxon>Funariales</taxon>
        <taxon>Funariaceae</taxon>
        <taxon>Physcomitrium</taxon>
    </lineage>
</organism>
<dbReference type="EnsemblPlants" id="Pp3c14_4320V3.3">
    <property type="protein sequence ID" value="PAC:32959835.CDS.1"/>
    <property type="gene ID" value="Pp3c14_4320"/>
</dbReference>
<evidence type="ECO:0000313" key="5">
    <source>
        <dbReference type="Proteomes" id="UP000006727"/>
    </source>
</evidence>
<keyword evidence="5" id="KW-1185">Reference proteome</keyword>
<feature type="region of interest" description="Disordered" evidence="1">
    <location>
        <begin position="1"/>
        <end position="73"/>
    </location>
</feature>
<keyword evidence="2" id="KW-0812">Transmembrane</keyword>
<feature type="compositionally biased region" description="Basic and acidic residues" evidence="1">
    <location>
        <begin position="56"/>
        <end position="73"/>
    </location>
</feature>
<dbReference type="Gramene" id="Pp3c14_4320V3.2">
    <property type="protein sequence ID" value="PAC:32959834.CDS.1"/>
    <property type="gene ID" value="Pp3c14_4320"/>
</dbReference>
<dbReference type="EnsemblPlants" id="Pp3c14_4320V3.1">
    <property type="protein sequence ID" value="PAC:32959833.CDS.1"/>
    <property type="gene ID" value="Pp3c14_4320"/>
</dbReference>
<dbReference type="GeneID" id="112291225"/>
<dbReference type="EnsemblPlants" id="Pp3c14_4320V3.2">
    <property type="protein sequence ID" value="PAC:32959834.CDS.1"/>
    <property type="gene ID" value="Pp3c14_4320"/>
</dbReference>
<accession>A0A2K1JGB8</accession>
<evidence type="ECO:0000313" key="4">
    <source>
        <dbReference type="EnsemblPlants" id="PAC:32959833.CDS.1"/>
    </source>
</evidence>
<feature type="region of interest" description="Disordered" evidence="1">
    <location>
        <begin position="96"/>
        <end position="116"/>
    </location>
</feature>
<proteinExistence type="predicted"/>
<dbReference type="EnsemblPlants" id="Pp3c14_4320V3.5">
    <property type="protein sequence ID" value="PAC:32959837.CDS.1"/>
    <property type="gene ID" value="Pp3c14_4320"/>
</dbReference>